<proteinExistence type="predicted"/>
<dbReference type="AlphaFoldDB" id="A0A1U7H8U5"/>
<accession>A0A1U7H8U5</accession>
<sequence length="67" mass="8081">MLFILKRVHQFILYLNVDLFLRDRLDFGSKSLQFKVSFEKASMRLPEYLRRLSPVKFISSILIKINF</sequence>
<protein>
    <submittedName>
        <fullName evidence="1">Uncharacterized protein</fullName>
    </submittedName>
</protein>
<comment type="caution">
    <text evidence="1">The sequence shown here is derived from an EMBL/GenBank/DDBJ whole genome shotgun (WGS) entry which is preliminary data.</text>
</comment>
<evidence type="ECO:0000313" key="2">
    <source>
        <dbReference type="Proteomes" id="UP000186868"/>
    </source>
</evidence>
<organism evidence="1 2">
    <name type="scientific">Hydrococcus rivularis NIES-593</name>
    <dbReference type="NCBI Taxonomy" id="1921803"/>
    <lineage>
        <taxon>Bacteria</taxon>
        <taxon>Bacillati</taxon>
        <taxon>Cyanobacteriota</taxon>
        <taxon>Cyanophyceae</taxon>
        <taxon>Pleurocapsales</taxon>
        <taxon>Hydrococcaceae</taxon>
        <taxon>Hydrococcus</taxon>
    </lineage>
</organism>
<reference evidence="1 2" key="1">
    <citation type="submission" date="2016-11" db="EMBL/GenBank/DDBJ databases">
        <title>Draft Genome Sequences of Nine Cyanobacterial Strains from Diverse Habitats.</title>
        <authorList>
            <person name="Zhu T."/>
            <person name="Hou S."/>
            <person name="Lu X."/>
            <person name="Hess W.R."/>
        </authorList>
    </citation>
    <scope>NUCLEOTIDE SEQUENCE [LARGE SCALE GENOMIC DNA]</scope>
    <source>
        <strain evidence="1 2">NIES-593</strain>
    </source>
</reference>
<evidence type="ECO:0000313" key="1">
    <source>
        <dbReference type="EMBL" id="OKH19675.1"/>
    </source>
</evidence>
<dbReference type="Proteomes" id="UP000186868">
    <property type="component" value="Unassembled WGS sequence"/>
</dbReference>
<gene>
    <name evidence="1" type="ORF">NIES593_20630</name>
</gene>
<name>A0A1U7H8U5_9CYAN</name>
<keyword evidence="2" id="KW-1185">Reference proteome</keyword>
<dbReference type="EMBL" id="MRCB01000038">
    <property type="protein sequence ID" value="OKH19675.1"/>
    <property type="molecule type" value="Genomic_DNA"/>
</dbReference>